<accession>A0ABQ9HUR9</accession>
<evidence type="ECO:0008006" key="14">
    <source>
        <dbReference type="Google" id="ProtNLM"/>
    </source>
</evidence>
<name>A0ABQ9HUR9_9NEOP</name>
<proteinExistence type="predicted"/>
<reference evidence="12 13" key="1">
    <citation type="submission" date="2023-02" db="EMBL/GenBank/DDBJ databases">
        <title>LHISI_Scaffold_Assembly.</title>
        <authorList>
            <person name="Stuart O.P."/>
            <person name="Cleave R."/>
            <person name="Magrath M.J.L."/>
            <person name="Mikheyev A.S."/>
        </authorList>
    </citation>
    <scope>NUCLEOTIDE SEQUENCE [LARGE SCALE GENOMIC DNA]</scope>
    <source>
        <strain evidence="12">Daus_M_001</strain>
        <tissue evidence="12">Leg muscle</tissue>
    </source>
</reference>
<feature type="domain" description="JmjC" evidence="11">
    <location>
        <begin position="52"/>
        <end position="220"/>
    </location>
</feature>
<evidence type="ECO:0000313" key="13">
    <source>
        <dbReference type="Proteomes" id="UP001159363"/>
    </source>
</evidence>
<keyword evidence="6" id="KW-0805">Transcription regulation</keyword>
<dbReference type="PROSITE" id="PS51184">
    <property type="entry name" value="JMJC"/>
    <property type="match status" value="1"/>
</dbReference>
<evidence type="ECO:0000259" key="11">
    <source>
        <dbReference type="PROSITE" id="PS51184"/>
    </source>
</evidence>
<feature type="non-terminal residue" evidence="12">
    <location>
        <position position="631"/>
    </location>
</feature>
<evidence type="ECO:0000256" key="9">
    <source>
        <dbReference type="SAM" id="MobiDB-lite"/>
    </source>
</evidence>
<keyword evidence="3" id="KW-0862">Zinc</keyword>
<keyword evidence="4" id="KW-0560">Oxidoreductase</keyword>
<gene>
    <name evidence="12" type="ORF">PR048_007623</name>
</gene>
<dbReference type="EMBL" id="JARBHB010000003">
    <property type="protein sequence ID" value="KAJ8888136.1"/>
    <property type="molecule type" value="Genomic_DNA"/>
</dbReference>
<evidence type="ECO:0000256" key="1">
    <source>
        <dbReference type="ARBA" id="ARBA00022723"/>
    </source>
</evidence>
<dbReference type="PANTHER" id="PTHR23123">
    <property type="entry name" value="PHD/F-BOX CONTAINING PROTEIN"/>
    <property type="match status" value="1"/>
</dbReference>
<feature type="region of interest" description="Disordered" evidence="9">
    <location>
        <begin position="608"/>
        <end position="631"/>
    </location>
</feature>
<dbReference type="InterPro" id="IPR050690">
    <property type="entry name" value="JHDM1_Histone_Demethylase"/>
</dbReference>
<feature type="compositionally biased region" description="Basic and acidic residues" evidence="9">
    <location>
        <begin position="620"/>
        <end position="631"/>
    </location>
</feature>
<dbReference type="PROSITE" id="PS51058">
    <property type="entry name" value="ZF_CXXC"/>
    <property type="match status" value="1"/>
</dbReference>
<evidence type="ECO:0000256" key="3">
    <source>
        <dbReference type="ARBA" id="ARBA00022833"/>
    </source>
</evidence>
<sequence length="631" mass="71310">MSFFFFCLGSQRVLDVVDMNTRRGLEMTMKEWQKYYEDPEKDRLLNVVPLEFSHTKLQNYVEAPTLVRAIDWVDCAWPKHLKEAQGMSNNGLDDMMYPQVQKFCFMSVKGCYTDFQICFGGTSLWYHILKGSQVLWLIPPFEVNLQLFEQWVLSGKQPVVFFGDTVEKCGRITLAAGHTLFIPTGWIHATYTRTNSLVFGGNFLHSFGIEKQLKIAQLEEATRVQQKLRYPLFTEMLWYVLERYVHSLLGRSHLDESEDAEYAHPVTLTPVHLTPLELHGLKAIVMYLHSLPTAKKNVPVLIKDPIALIKDVRTVVERHRYDDPDLAVTGVPVLRNFYDGDKDRIRVDNKNGGNRGTGHTLLIGPKQKGMRTGPGKAQVNLMGPRRRRTRCKKCEACMRSDCGECSYCHDMVKFGGLGRAKQTCIMRQCLQVSVKYCLPVESSTLHNVTLSTSIPKPPYFQLPCSSPTAFTSTGDGKAPGRQCVATPAKFTKEGRACVEISLPCLLQADVTERRHSSHSNPGMGRPSTLYKALHGRRCQLTSPVVRLNTSVLGLSTTYQPRHFRARQKSCDIRNIGSDNNSMTDSKDGIKSEMMEGDVEVEDAFDTSAALQTNNIPAKRQKVERQELSPDE</sequence>
<evidence type="ECO:0000256" key="2">
    <source>
        <dbReference type="ARBA" id="ARBA00022771"/>
    </source>
</evidence>
<keyword evidence="7" id="KW-0804">Transcription</keyword>
<dbReference type="Proteomes" id="UP001159363">
    <property type="component" value="Chromosome 3"/>
</dbReference>
<dbReference type="SUPFAM" id="SSF51197">
    <property type="entry name" value="Clavaminate synthase-like"/>
    <property type="match status" value="1"/>
</dbReference>
<evidence type="ECO:0000259" key="10">
    <source>
        <dbReference type="PROSITE" id="PS51058"/>
    </source>
</evidence>
<keyword evidence="5" id="KW-0408">Iron</keyword>
<dbReference type="Gene3D" id="6.10.280.250">
    <property type="match status" value="1"/>
</dbReference>
<dbReference type="Pfam" id="PF02008">
    <property type="entry name" value="zf-CXXC"/>
    <property type="match status" value="1"/>
</dbReference>
<dbReference type="Gene3D" id="1.20.58.1360">
    <property type="match status" value="1"/>
</dbReference>
<evidence type="ECO:0000256" key="8">
    <source>
        <dbReference type="PROSITE-ProRule" id="PRU00509"/>
    </source>
</evidence>
<evidence type="ECO:0000256" key="6">
    <source>
        <dbReference type="ARBA" id="ARBA00023015"/>
    </source>
</evidence>
<keyword evidence="2 8" id="KW-0863">Zinc-finger</keyword>
<dbReference type="InterPro" id="IPR003347">
    <property type="entry name" value="JmjC_dom"/>
</dbReference>
<keyword evidence="13" id="KW-1185">Reference proteome</keyword>
<evidence type="ECO:0000313" key="12">
    <source>
        <dbReference type="EMBL" id="KAJ8888136.1"/>
    </source>
</evidence>
<evidence type="ECO:0000256" key="5">
    <source>
        <dbReference type="ARBA" id="ARBA00023004"/>
    </source>
</evidence>
<dbReference type="InterPro" id="IPR002857">
    <property type="entry name" value="Znf_CXXC"/>
</dbReference>
<keyword evidence="1" id="KW-0479">Metal-binding</keyword>
<protein>
    <recommendedName>
        <fullName evidence="14">[Histone H3]-dimethyl-L-lysine(36) demethylase</fullName>
    </recommendedName>
</protein>
<dbReference type="CDD" id="cd21783">
    <property type="entry name" value="CTD_Jhd1-like"/>
    <property type="match status" value="1"/>
</dbReference>
<evidence type="ECO:0000256" key="4">
    <source>
        <dbReference type="ARBA" id="ARBA00023002"/>
    </source>
</evidence>
<feature type="domain" description="CXXC-type" evidence="10">
    <location>
        <begin position="384"/>
        <end position="430"/>
    </location>
</feature>
<dbReference type="Gene3D" id="2.60.120.650">
    <property type="entry name" value="Cupin"/>
    <property type="match status" value="1"/>
</dbReference>
<organism evidence="12 13">
    <name type="scientific">Dryococelus australis</name>
    <dbReference type="NCBI Taxonomy" id="614101"/>
    <lineage>
        <taxon>Eukaryota</taxon>
        <taxon>Metazoa</taxon>
        <taxon>Ecdysozoa</taxon>
        <taxon>Arthropoda</taxon>
        <taxon>Hexapoda</taxon>
        <taxon>Insecta</taxon>
        <taxon>Pterygota</taxon>
        <taxon>Neoptera</taxon>
        <taxon>Polyneoptera</taxon>
        <taxon>Phasmatodea</taxon>
        <taxon>Verophasmatodea</taxon>
        <taxon>Anareolatae</taxon>
        <taxon>Phasmatidae</taxon>
        <taxon>Eurycanthinae</taxon>
        <taxon>Dryococelus</taxon>
    </lineage>
</organism>
<evidence type="ECO:0000256" key="7">
    <source>
        <dbReference type="ARBA" id="ARBA00023163"/>
    </source>
</evidence>
<dbReference type="SMART" id="SM00558">
    <property type="entry name" value="JmjC"/>
    <property type="match status" value="1"/>
</dbReference>
<comment type="caution">
    <text evidence="12">The sequence shown here is derived from an EMBL/GenBank/DDBJ whole genome shotgun (WGS) entry which is preliminary data.</text>
</comment>